<proteinExistence type="predicted"/>
<dbReference type="RefSeq" id="WP_274350748.1">
    <property type="nucleotide sequence ID" value="NZ_JAQZSM010000002.1"/>
</dbReference>
<dbReference type="Pfam" id="PF01553">
    <property type="entry name" value="Acyltransferase"/>
    <property type="match status" value="1"/>
</dbReference>
<dbReference type="GO" id="GO:0016746">
    <property type="term" value="F:acyltransferase activity"/>
    <property type="evidence" value="ECO:0007669"/>
    <property type="project" value="UniProtKB-KW"/>
</dbReference>
<keyword evidence="11" id="KW-1185">Reference proteome</keyword>
<sequence>MTWGADLPPPATRLRWRDWPRITLRLCLLVPLLFGGLGVLLILRLLERPVFGLRRPFTPYLTQNVCRMALLILGLRLKHHGQPMTARGAVVANHASWLDIFVLNAADRVYFVAKAEVARWAGIGWLARATGTVFIRRDRRDAARQKLLFEARLRAGHRLLFFPEGTSSDGLRVLPFKSTLFEAFFAPELQDFLYIQPVTIAYHPAAGQERHLYGWWGDMDFGGHLLYILAQSQRGHVDLVFHPALRVAEFPDRKHLSMAAEHAVKEGFDRAHKGQLPLVG</sequence>
<name>A0ABT5T4Y3_9RHOB</name>
<evidence type="ECO:0000256" key="8">
    <source>
        <dbReference type="SAM" id="Phobius"/>
    </source>
</evidence>
<organism evidence="10 11">
    <name type="scientific">Roseinatronobacter alkalisoli</name>
    <dbReference type="NCBI Taxonomy" id="3028235"/>
    <lineage>
        <taxon>Bacteria</taxon>
        <taxon>Pseudomonadati</taxon>
        <taxon>Pseudomonadota</taxon>
        <taxon>Alphaproteobacteria</taxon>
        <taxon>Rhodobacterales</taxon>
        <taxon>Paracoccaceae</taxon>
        <taxon>Roseinatronobacter</taxon>
    </lineage>
</organism>
<feature type="transmembrane region" description="Helical" evidence="8">
    <location>
        <begin position="22"/>
        <end position="46"/>
    </location>
</feature>
<keyword evidence="3 8" id="KW-0812">Transmembrane</keyword>
<keyword evidence="7 10" id="KW-0012">Acyltransferase</keyword>
<comment type="caution">
    <text evidence="10">The sequence shown here is derived from an EMBL/GenBank/DDBJ whole genome shotgun (WGS) entry which is preliminary data.</text>
</comment>
<evidence type="ECO:0000256" key="3">
    <source>
        <dbReference type="ARBA" id="ARBA00022692"/>
    </source>
</evidence>
<evidence type="ECO:0000256" key="4">
    <source>
        <dbReference type="ARBA" id="ARBA00022989"/>
    </source>
</evidence>
<dbReference type="EMBL" id="JAQZSM010000002">
    <property type="protein sequence ID" value="MDD7970182.1"/>
    <property type="molecule type" value="Genomic_DNA"/>
</dbReference>
<accession>A0ABT5T4Y3</accession>
<dbReference type="PANTHER" id="PTHR23063:SF54">
    <property type="entry name" value="LYSOPHOSPHOLIPID ACYLTRANSFERASE LPEAT1"/>
    <property type="match status" value="1"/>
</dbReference>
<evidence type="ECO:0000313" key="10">
    <source>
        <dbReference type="EMBL" id="MDD7970182.1"/>
    </source>
</evidence>
<dbReference type="InterPro" id="IPR002123">
    <property type="entry name" value="Plipid/glycerol_acylTrfase"/>
</dbReference>
<dbReference type="CDD" id="cd07989">
    <property type="entry name" value="LPLAT_AGPAT-like"/>
    <property type="match status" value="1"/>
</dbReference>
<dbReference type="SUPFAM" id="SSF69593">
    <property type="entry name" value="Glycerol-3-phosphate (1)-acyltransferase"/>
    <property type="match status" value="1"/>
</dbReference>
<keyword evidence="2" id="KW-0808">Transferase</keyword>
<evidence type="ECO:0000256" key="1">
    <source>
        <dbReference type="ARBA" id="ARBA00004370"/>
    </source>
</evidence>
<gene>
    <name evidence="10" type="ORF">PUT78_03635</name>
</gene>
<protein>
    <submittedName>
        <fullName evidence="10">Lysophospholipid acyltransferase family protein</fullName>
    </submittedName>
</protein>
<keyword evidence="5" id="KW-0443">Lipid metabolism</keyword>
<keyword evidence="6 8" id="KW-0472">Membrane</keyword>
<dbReference type="PANTHER" id="PTHR23063">
    <property type="entry name" value="PHOSPHOLIPID ACYLTRANSFERASE"/>
    <property type="match status" value="1"/>
</dbReference>
<evidence type="ECO:0000256" key="6">
    <source>
        <dbReference type="ARBA" id="ARBA00023136"/>
    </source>
</evidence>
<reference evidence="10" key="1">
    <citation type="submission" date="2023-02" db="EMBL/GenBank/DDBJ databases">
        <title>Description of Roseinatronobacter alkalisoli sp. nov., an alkaliphilic bacerium isolated from soda soil.</title>
        <authorList>
            <person name="Wei W."/>
        </authorList>
    </citation>
    <scope>NUCLEOTIDE SEQUENCE</scope>
    <source>
        <strain evidence="10">HJB301</strain>
    </source>
</reference>
<evidence type="ECO:0000256" key="2">
    <source>
        <dbReference type="ARBA" id="ARBA00022679"/>
    </source>
</evidence>
<keyword evidence="4 8" id="KW-1133">Transmembrane helix</keyword>
<evidence type="ECO:0000259" key="9">
    <source>
        <dbReference type="SMART" id="SM00563"/>
    </source>
</evidence>
<evidence type="ECO:0000256" key="7">
    <source>
        <dbReference type="ARBA" id="ARBA00023315"/>
    </source>
</evidence>
<evidence type="ECO:0000313" key="11">
    <source>
        <dbReference type="Proteomes" id="UP001431784"/>
    </source>
</evidence>
<evidence type="ECO:0000256" key="5">
    <source>
        <dbReference type="ARBA" id="ARBA00023098"/>
    </source>
</evidence>
<dbReference type="SMART" id="SM00563">
    <property type="entry name" value="PlsC"/>
    <property type="match status" value="1"/>
</dbReference>
<dbReference type="Proteomes" id="UP001431784">
    <property type="component" value="Unassembled WGS sequence"/>
</dbReference>
<feature type="domain" description="Phospholipid/glycerol acyltransferase" evidence="9">
    <location>
        <begin position="88"/>
        <end position="203"/>
    </location>
</feature>
<comment type="subcellular location">
    <subcellularLocation>
        <location evidence="1">Membrane</location>
    </subcellularLocation>
</comment>